<dbReference type="GO" id="GO:0005829">
    <property type="term" value="C:cytosol"/>
    <property type="evidence" value="ECO:0007669"/>
    <property type="project" value="TreeGrafter"/>
</dbReference>
<dbReference type="EMBL" id="LAZR01005554">
    <property type="protein sequence ID" value="KKM98977.1"/>
    <property type="molecule type" value="Genomic_DNA"/>
</dbReference>
<dbReference type="PANTHER" id="PTHR33515:SF1">
    <property type="entry name" value="RIBOSOME-BINDING FACTOR A, CHLOROPLASTIC-RELATED"/>
    <property type="match status" value="1"/>
</dbReference>
<dbReference type="InterPro" id="IPR020053">
    <property type="entry name" value="Ribosome-bd_factorA_CS"/>
</dbReference>
<comment type="caution">
    <text evidence="1">The sequence shown here is derived from an EMBL/GenBank/DDBJ whole genome shotgun (WGS) entry which is preliminary data.</text>
</comment>
<dbReference type="HAMAP" id="MF_00003">
    <property type="entry name" value="RbfA"/>
    <property type="match status" value="1"/>
</dbReference>
<proteinExistence type="inferred from homology"/>
<dbReference type="Pfam" id="PF02033">
    <property type="entry name" value="RBFA"/>
    <property type="match status" value="1"/>
</dbReference>
<dbReference type="PROSITE" id="PS01319">
    <property type="entry name" value="RBFA"/>
    <property type="match status" value="1"/>
</dbReference>
<organism evidence="1">
    <name type="scientific">marine sediment metagenome</name>
    <dbReference type="NCBI Taxonomy" id="412755"/>
    <lineage>
        <taxon>unclassified sequences</taxon>
        <taxon>metagenomes</taxon>
        <taxon>ecological metagenomes</taxon>
    </lineage>
</organism>
<dbReference type="GO" id="GO:0006364">
    <property type="term" value="P:rRNA processing"/>
    <property type="evidence" value="ECO:0007669"/>
    <property type="project" value="InterPro"/>
</dbReference>
<dbReference type="Gene3D" id="3.30.300.20">
    <property type="match status" value="1"/>
</dbReference>
<sequence length="135" mass="15396">MAREFSRTNRISEVIMRELAQMLQHEVSDPRVGMVTVSHVDVTADLKYAKVYVTRLGSVESEDDMDECLKGLARASGFLRRGIANRIDLRIVPELRFYYDKSLLHGFHMDQLIAEANTDLSDDIDTDTDTNSEDK</sequence>
<evidence type="ECO:0008006" key="2">
    <source>
        <dbReference type="Google" id="ProtNLM"/>
    </source>
</evidence>
<accession>A0A0F9Q0L1</accession>
<protein>
    <recommendedName>
        <fullName evidence="2">Ribosome-binding factor A</fullName>
    </recommendedName>
</protein>
<dbReference type="GO" id="GO:0043024">
    <property type="term" value="F:ribosomal small subunit binding"/>
    <property type="evidence" value="ECO:0007669"/>
    <property type="project" value="TreeGrafter"/>
</dbReference>
<dbReference type="NCBIfam" id="TIGR00082">
    <property type="entry name" value="rbfA"/>
    <property type="match status" value="1"/>
</dbReference>
<dbReference type="InterPro" id="IPR015946">
    <property type="entry name" value="KH_dom-like_a/b"/>
</dbReference>
<dbReference type="SUPFAM" id="SSF89919">
    <property type="entry name" value="Ribosome-binding factor A, RbfA"/>
    <property type="match status" value="1"/>
</dbReference>
<dbReference type="AlphaFoldDB" id="A0A0F9Q0L1"/>
<gene>
    <name evidence="1" type="ORF">LCGC14_1152520</name>
</gene>
<dbReference type="InterPro" id="IPR023799">
    <property type="entry name" value="RbfA_dom_sf"/>
</dbReference>
<reference evidence="1" key="1">
    <citation type="journal article" date="2015" name="Nature">
        <title>Complex archaea that bridge the gap between prokaryotes and eukaryotes.</title>
        <authorList>
            <person name="Spang A."/>
            <person name="Saw J.H."/>
            <person name="Jorgensen S.L."/>
            <person name="Zaremba-Niedzwiedzka K."/>
            <person name="Martijn J."/>
            <person name="Lind A.E."/>
            <person name="van Eijk R."/>
            <person name="Schleper C."/>
            <person name="Guy L."/>
            <person name="Ettema T.J."/>
        </authorList>
    </citation>
    <scope>NUCLEOTIDE SEQUENCE</scope>
</reference>
<name>A0A0F9Q0L1_9ZZZZ</name>
<dbReference type="PANTHER" id="PTHR33515">
    <property type="entry name" value="RIBOSOME-BINDING FACTOR A, CHLOROPLASTIC-RELATED"/>
    <property type="match status" value="1"/>
</dbReference>
<dbReference type="InterPro" id="IPR000238">
    <property type="entry name" value="RbfA"/>
</dbReference>
<evidence type="ECO:0000313" key="1">
    <source>
        <dbReference type="EMBL" id="KKM98977.1"/>
    </source>
</evidence>